<dbReference type="VEuPathDB" id="PlasmoDB:PVPAM_090046600"/>
<dbReference type="Proteomes" id="UP000220605">
    <property type="component" value="Chromosome 9"/>
</dbReference>
<dbReference type="OrthoDB" id="415023at2759"/>
<dbReference type="GO" id="GO:0004843">
    <property type="term" value="F:cysteine-type deubiquitinase activity"/>
    <property type="evidence" value="ECO:0007669"/>
    <property type="project" value="TreeGrafter"/>
</dbReference>
<dbReference type="AlphaFoldDB" id="A0A564ZVB3"/>
<dbReference type="Pfam" id="PF02338">
    <property type="entry name" value="OTU"/>
    <property type="match status" value="1"/>
</dbReference>
<dbReference type="InterPro" id="IPR003323">
    <property type="entry name" value="OTU_dom"/>
</dbReference>
<gene>
    <name evidence="3" type="ORF">PVP01_0942400</name>
</gene>
<reference evidence="4" key="1">
    <citation type="submission" date="2016-07" db="EMBL/GenBank/DDBJ databases">
        <authorList>
            <consortium name="Pathogen Informatics"/>
        </authorList>
    </citation>
    <scope>NUCLEOTIDE SEQUENCE [LARGE SCALE GENOMIC DNA]</scope>
</reference>
<sequence>MDGGEKEARISYHEYKKRLKKLTEEIKKEKKKKTINKNKNSDNLTKLEEELSKLNAMYNLGNADEGSEMNHSEKKNDRDREASTYEDINDGVATTELYSYNAVSKKALRNIKRTQRKEREVERIEQSRSKIGDLEYEELVECLKRVNKTIYPIAPDGNCLYESILHQLRERVGGFKYNQEDLLNLLGEERFSLEGVNLRDYQKGGPFDFGIFAHFDPQDLSSDVLRFIAAVYILQNEEQFVHFVCADEGDEPAADTYFCYCEAILKGVYGSEIEINALSSILKKKITVYDVNMNISYGEEHETELFICIHHKLYALGKHYNSVVDMLVRDV</sequence>
<dbReference type="PANTHER" id="PTHR12419:SF10">
    <property type="entry name" value="DEUBIQUITINASE OTUD6B"/>
    <property type="match status" value="1"/>
</dbReference>
<dbReference type="VEuPathDB" id="PlasmoDB:PVX_092690"/>
<dbReference type="VEuPathDB" id="PlasmoDB:PVW1_090046900"/>
<dbReference type="InterPro" id="IPR038765">
    <property type="entry name" value="Papain-like_cys_pep_sf"/>
</dbReference>
<dbReference type="VEuPathDB" id="PlasmoDB:PVP01_0942400"/>
<evidence type="ECO:0000256" key="1">
    <source>
        <dbReference type="SAM" id="MobiDB-lite"/>
    </source>
</evidence>
<accession>A0A564ZVB3</accession>
<proteinExistence type="predicted"/>
<feature type="region of interest" description="Disordered" evidence="1">
    <location>
        <begin position="28"/>
        <end position="47"/>
    </location>
</feature>
<evidence type="ECO:0000313" key="4">
    <source>
        <dbReference type="Proteomes" id="UP000220605"/>
    </source>
</evidence>
<dbReference type="GO" id="GO:0016579">
    <property type="term" value="P:protein deubiquitination"/>
    <property type="evidence" value="ECO:0007669"/>
    <property type="project" value="TreeGrafter"/>
</dbReference>
<dbReference type="Gene3D" id="3.90.70.80">
    <property type="match status" value="1"/>
</dbReference>
<dbReference type="PANTHER" id="PTHR12419">
    <property type="entry name" value="OTU DOMAIN CONTAINING PROTEIN"/>
    <property type="match status" value="1"/>
</dbReference>
<feature type="compositionally biased region" description="Basic and acidic residues" evidence="1">
    <location>
        <begin position="68"/>
        <end position="83"/>
    </location>
</feature>
<dbReference type="CDD" id="cd22748">
    <property type="entry name" value="OTU_OTUD6-like"/>
    <property type="match status" value="1"/>
</dbReference>
<organism evidence="3 4">
    <name type="scientific">Plasmodium vivax</name>
    <name type="common">malaria parasite P. vivax</name>
    <dbReference type="NCBI Taxonomy" id="5855"/>
    <lineage>
        <taxon>Eukaryota</taxon>
        <taxon>Sar</taxon>
        <taxon>Alveolata</taxon>
        <taxon>Apicomplexa</taxon>
        <taxon>Aconoidasida</taxon>
        <taxon>Haemosporida</taxon>
        <taxon>Plasmodiidae</taxon>
        <taxon>Plasmodium</taxon>
        <taxon>Plasmodium (Plasmodium)</taxon>
    </lineage>
</organism>
<dbReference type="EMBL" id="LT635620">
    <property type="protein sequence ID" value="VUZ96096.1"/>
    <property type="molecule type" value="Genomic_DNA"/>
</dbReference>
<evidence type="ECO:0000259" key="2">
    <source>
        <dbReference type="PROSITE" id="PS50802"/>
    </source>
</evidence>
<feature type="domain" description="OTU" evidence="2">
    <location>
        <begin position="148"/>
        <end position="326"/>
    </location>
</feature>
<dbReference type="SUPFAM" id="SSF54001">
    <property type="entry name" value="Cysteine proteinases"/>
    <property type="match status" value="1"/>
</dbReference>
<feature type="region of interest" description="Disordered" evidence="1">
    <location>
        <begin position="61"/>
        <end position="83"/>
    </location>
</feature>
<protein>
    <submittedName>
        <fullName evidence="3">OTU domain-containing protein, putative</fullName>
    </submittedName>
</protein>
<name>A0A564ZVB3_PLAVI</name>
<evidence type="ECO:0000313" key="3">
    <source>
        <dbReference type="EMBL" id="VUZ96096.1"/>
    </source>
</evidence>
<dbReference type="InterPro" id="IPR050704">
    <property type="entry name" value="Peptidase_C85-like"/>
</dbReference>
<dbReference type="PROSITE" id="PS50802">
    <property type="entry name" value="OTU"/>
    <property type="match status" value="1"/>
</dbReference>